<evidence type="ECO:0000313" key="9">
    <source>
        <dbReference type="Proteomes" id="UP000054081"/>
    </source>
</evidence>
<dbReference type="PANTHER" id="PTHR16105:SF2">
    <property type="entry name" value="RNA-BINDING PROTEIN 41"/>
    <property type="match status" value="1"/>
</dbReference>
<comment type="function">
    <text evidence="2">May bind RNA.</text>
</comment>
<dbReference type="Gene3D" id="3.30.70.330">
    <property type="match status" value="1"/>
</dbReference>
<accession>A0A093P7U0</accession>
<keyword evidence="1 5" id="KW-0694">RNA-binding</keyword>
<dbReference type="EMBL" id="KL225474">
    <property type="protein sequence ID" value="KFW72481.1"/>
    <property type="molecule type" value="Genomic_DNA"/>
</dbReference>
<dbReference type="SMART" id="SM00360">
    <property type="entry name" value="RRM"/>
    <property type="match status" value="1"/>
</dbReference>
<dbReference type="Proteomes" id="UP000054081">
    <property type="component" value="Unassembled WGS sequence"/>
</dbReference>
<evidence type="ECO:0000256" key="1">
    <source>
        <dbReference type="ARBA" id="ARBA00022884"/>
    </source>
</evidence>
<keyword evidence="9" id="KW-1185">Reference proteome</keyword>
<dbReference type="InterPro" id="IPR045164">
    <property type="entry name" value="RBM41/RNPC3"/>
</dbReference>
<dbReference type="InterPro" id="IPR035979">
    <property type="entry name" value="RBD_domain_sf"/>
</dbReference>
<reference evidence="8 9" key="1">
    <citation type="submission" date="2014-04" db="EMBL/GenBank/DDBJ databases">
        <title>Genome evolution of avian class.</title>
        <authorList>
            <person name="Zhang G."/>
            <person name="Li C."/>
        </authorList>
    </citation>
    <scope>NUCLEOTIDE SEQUENCE [LARGE SCALE GENOMIC DNA]</scope>
    <source>
        <strain evidence="8">BGI_AS28</strain>
    </source>
</reference>
<dbReference type="PANTHER" id="PTHR16105">
    <property type="entry name" value="RNA-BINDING REGION-CONTAINING PROTEIN 3"/>
    <property type="match status" value="1"/>
</dbReference>
<dbReference type="CDD" id="cd12239">
    <property type="entry name" value="RRM2_RBM40_like"/>
    <property type="match status" value="1"/>
</dbReference>
<feature type="domain" description="RRM" evidence="7">
    <location>
        <begin position="291"/>
        <end position="369"/>
    </location>
</feature>
<dbReference type="GO" id="GO:0030626">
    <property type="term" value="F:U12 snRNA binding"/>
    <property type="evidence" value="ECO:0007669"/>
    <property type="project" value="TreeGrafter"/>
</dbReference>
<evidence type="ECO:0000256" key="6">
    <source>
        <dbReference type="SAM" id="MobiDB-lite"/>
    </source>
</evidence>
<dbReference type="FunFam" id="3.30.70.330:FF:000252">
    <property type="entry name" value="RNA binding motif protein 41"/>
    <property type="match status" value="1"/>
</dbReference>
<dbReference type="AlphaFoldDB" id="A0A093P7U0"/>
<feature type="non-terminal residue" evidence="8">
    <location>
        <position position="1"/>
    </location>
</feature>
<feature type="non-terminal residue" evidence="8">
    <location>
        <position position="391"/>
    </location>
</feature>
<dbReference type="GO" id="GO:0005689">
    <property type="term" value="C:U12-type spliceosomal complex"/>
    <property type="evidence" value="ECO:0007669"/>
    <property type="project" value="TreeGrafter"/>
</dbReference>
<proteinExistence type="predicted"/>
<organism evidence="8 9">
    <name type="scientific">Pygoscelis adeliae</name>
    <name type="common">Adelie penguin</name>
    <dbReference type="NCBI Taxonomy" id="9238"/>
    <lineage>
        <taxon>Eukaryota</taxon>
        <taxon>Metazoa</taxon>
        <taxon>Chordata</taxon>
        <taxon>Craniata</taxon>
        <taxon>Vertebrata</taxon>
        <taxon>Euteleostomi</taxon>
        <taxon>Archelosauria</taxon>
        <taxon>Archosauria</taxon>
        <taxon>Dinosauria</taxon>
        <taxon>Saurischia</taxon>
        <taxon>Theropoda</taxon>
        <taxon>Coelurosauria</taxon>
        <taxon>Aves</taxon>
        <taxon>Neognathae</taxon>
        <taxon>Neoaves</taxon>
        <taxon>Aequornithes</taxon>
        <taxon>Sphenisciformes</taxon>
        <taxon>Spheniscidae</taxon>
        <taxon>Pygoscelis</taxon>
    </lineage>
</organism>
<evidence type="ECO:0000256" key="4">
    <source>
        <dbReference type="ARBA" id="ARBA00075590"/>
    </source>
</evidence>
<dbReference type="PROSITE" id="PS50102">
    <property type="entry name" value="RRM"/>
    <property type="match status" value="1"/>
</dbReference>
<evidence type="ECO:0000256" key="2">
    <source>
        <dbReference type="ARBA" id="ARBA00056959"/>
    </source>
</evidence>
<gene>
    <name evidence="8" type="ORF">AS28_14138</name>
</gene>
<dbReference type="GO" id="GO:0097157">
    <property type="term" value="F:pre-mRNA intronic binding"/>
    <property type="evidence" value="ECO:0007669"/>
    <property type="project" value="TreeGrafter"/>
</dbReference>
<dbReference type="Pfam" id="PF00076">
    <property type="entry name" value="RRM_1"/>
    <property type="match status" value="1"/>
</dbReference>
<name>A0A093P7U0_PYGAD</name>
<evidence type="ECO:0000256" key="3">
    <source>
        <dbReference type="ARBA" id="ARBA00067964"/>
    </source>
</evidence>
<evidence type="ECO:0000313" key="8">
    <source>
        <dbReference type="EMBL" id="KFW72481.1"/>
    </source>
</evidence>
<evidence type="ECO:0000259" key="7">
    <source>
        <dbReference type="PROSITE" id="PS50102"/>
    </source>
</evidence>
<dbReference type="InterPro" id="IPR000504">
    <property type="entry name" value="RRM_dom"/>
</dbReference>
<sequence length="391" mass="43787">RVNSSLSSDELLLEDLETEGERQLKSLLHHQLDTTVSIEQCKSKRRCFAPAAFYKPFGEEAAGALTLSQFQALQESNKETASLRELGLSDSEILLWKNQASTGKGSGLGAAPEATQDRLHAIQEKMEEPQRFAGSKQLSRREMEIENALFQGTDRHSFLRALYHQDDTQKRVTDEKDPMVHLESVYQELLSKKWPEEVQPTKSDPCLCPSLALQGPVAEESSLPDQEKQAEQARSPSLPATMPHQSPPRLVIIKEPVEFVPEEEICKNRLSEEELRNIPRFSSYHPGEPNKVLYLKNLGPRVMMKDLVSLFARFQKEDSPPIQFRLLSGRMRGQAFITFPDTQLAQDAMLLVNGYNLQGKPLVIEFGKSKGHLPEADSAIPCSSAGENPPA</sequence>
<dbReference type="STRING" id="9238.A0A093P7U0"/>
<feature type="region of interest" description="Disordered" evidence="6">
    <location>
        <begin position="217"/>
        <end position="246"/>
    </location>
</feature>
<dbReference type="SUPFAM" id="SSF54928">
    <property type="entry name" value="RNA-binding domain, RBD"/>
    <property type="match status" value="1"/>
</dbReference>
<dbReference type="InterPro" id="IPR012677">
    <property type="entry name" value="Nucleotide-bd_a/b_plait_sf"/>
</dbReference>
<protein>
    <recommendedName>
        <fullName evidence="3">RNA-binding protein 41</fullName>
    </recommendedName>
    <alternativeName>
        <fullName evidence="4">RNA-binding motif protein 41</fullName>
    </alternativeName>
</protein>
<dbReference type="GO" id="GO:0000398">
    <property type="term" value="P:mRNA splicing, via spliceosome"/>
    <property type="evidence" value="ECO:0007669"/>
    <property type="project" value="TreeGrafter"/>
</dbReference>
<evidence type="ECO:0000256" key="5">
    <source>
        <dbReference type="PROSITE-ProRule" id="PRU00176"/>
    </source>
</evidence>